<comment type="similarity">
    <text evidence="1">Belongs to the enoyl-CoA hydratase/isomerase family.</text>
</comment>
<dbReference type="OrthoDB" id="9777711at2"/>
<dbReference type="PANTHER" id="PTHR11941:SF54">
    <property type="entry name" value="ENOYL-COA HYDRATASE, MITOCHONDRIAL"/>
    <property type="match status" value="1"/>
</dbReference>
<sequence length="266" mass="27668">MTDAILTRREGSVLIAQINNSSRRNAIAKEHCVALSAALAEASSDSSLRALIITGDETAFCAGADIVAAAQAAAAAQQSGETPNPAESTMLPQLNALITEIHAAEIPVIAAVEGAAAGAGASLAFACDLIVGGEESYFTLPFGKIGLIPDGGVSLTALASLGRHRALALSLLQDKLGVEEAAEAGIVAKRAPQGQALETALKVAERLHIAPRDALAKAKEAINRTTLRQLDEQLQWEEPTQYAQMASAGHKEGIMAFLEKRPARFD</sequence>
<dbReference type="STRING" id="161899.CSING_03505"/>
<dbReference type="AlphaFoldDB" id="A0A0B6ETU8"/>
<dbReference type="CDD" id="cd06558">
    <property type="entry name" value="crotonase-like"/>
    <property type="match status" value="1"/>
</dbReference>
<dbReference type="Gene3D" id="3.90.226.10">
    <property type="entry name" value="2-enoyl-CoA Hydratase, Chain A, domain 1"/>
    <property type="match status" value="1"/>
</dbReference>
<protein>
    <submittedName>
        <fullName evidence="5">Enoyl-CoA hydratase/carnithine racemase</fullName>
    </submittedName>
</protein>
<dbReference type="InterPro" id="IPR001753">
    <property type="entry name" value="Enoyl-CoA_hydra/iso"/>
</dbReference>
<dbReference type="HOGENOM" id="CLU_009834_7_2_11"/>
<dbReference type="Proteomes" id="UP000031890">
    <property type="component" value="Chromosome"/>
</dbReference>
<keyword evidence="2" id="KW-0456">Lyase</keyword>
<dbReference type="GO" id="GO:0006635">
    <property type="term" value="P:fatty acid beta-oxidation"/>
    <property type="evidence" value="ECO:0007669"/>
    <property type="project" value="TreeGrafter"/>
</dbReference>
<dbReference type="InterPro" id="IPR014748">
    <property type="entry name" value="Enoyl-CoA_hydra_C"/>
</dbReference>
<name>A0A0B6ETU8_9CORY</name>
<dbReference type="EMBL" id="CP010827">
    <property type="protein sequence ID" value="AJI78248.1"/>
    <property type="molecule type" value="Genomic_DNA"/>
</dbReference>
<comment type="catalytic activity">
    <reaction evidence="4">
        <text>a 4-saturated-(3S)-3-hydroxyacyl-CoA = a (3E)-enoyl-CoA + H2O</text>
        <dbReference type="Rhea" id="RHEA:20724"/>
        <dbReference type="ChEBI" id="CHEBI:15377"/>
        <dbReference type="ChEBI" id="CHEBI:58521"/>
        <dbReference type="ChEBI" id="CHEBI:137480"/>
        <dbReference type="EC" id="4.2.1.17"/>
    </reaction>
</comment>
<evidence type="ECO:0000256" key="3">
    <source>
        <dbReference type="ARBA" id="ARBA00023709"/>
    </source>
</evidence>
<dbReference type="RefSeq" id="WP_042529701.1">
    <property type="nucleotide sequence ID" value="NZ_CP010827.1"/>
</dbReference>
<accession>A0A0B6ETU8</accession>
<dbReference type="PANTHER" id="PTHR11941">
    <property type="entry name" value="ENOYL-COA HYDRATASE-RELATED"/>
    <property type="match status" value="1"/>
</dbReference>
<gene>
    <name evidence="5" type="ORF">CSING_03505</name>
</gene>
<dbReference type="GO" id="GO:0004300">
    <property type="term" value="F:enoyl-CoA hydratase activity"/>
    <property type="evidence" value="ECO:0007669"/>
    <property type="project" value="UniProtKB-EC"/>
</dbReference>
<evidence type="ECO:0000256" key="2">
    <source>
        <dbReference type="ARBA" id="ARBA00023239"/>
    </source>
</evidence>
<comment type="catalytic activity">
    <reaction evidence="3">
        <text>a (3S)-3-hydroxyacyl-CoA = a (2E)-enoyl-CoA + H2O</text>
        <dbReference type="Rhea" id="RHEA:16105"/>
        <dbReference type="ChEBI" id="CHEBI:15377"/>
        <dbReference type="ChEBI" id="CHEBI:57318"/>
        <dbReference type="ChEBI" id="CHEBI:58856"/>
        <dbReference type="EC" id="4.2.1.17"/>
    </reaction>
</comment>
<evidence type="ECO:0000313" key="5">
    <source>
        <dbReference type="EMBL" id="AJI78248.1"/>
    </source>
</evidence>
<organism evidence="5 6">
    <name type="scientific">Corynebacterium singulare</name>
    <dbReference type="NCBI Taxonomy" id="161899"/>
    <lineage>
        <taxon>Bacteria</taxon>
        <taxon>Bacillati</taxon>
        <taxon>Actinomycetota</taxon>
        <taxon>Actinomycetes</taxon>
        <taxon>Mycobacteriales</taxon>
        <taxon>Corynebacteriaceae</taxon>
        <taxon>Corynebacterium</taxon>
    </lineage>
</organism>
<dbReference type="KEGG" id="csx:CSING_03505"/>
<evidence type="ECO:0000256" key="1">
    <source>
        <dbReference type="ARBA" id="ARBA00005254"/>
    </source>
</evidence>
<dbReference type="Pfam" id="PF00378">
    <property type="entry name" value="ECH_1"/>
    <property type="match status" value="1"/>
</dbReference>
<reference evidence="5 6" key="1">
    <citation type="journal article" date="2015" name="Genome Announc.">
        <title>Complete Genome Sequence and Annotation of Corynebacterium singulare DSM 44357, Isolated from a Human Semen Specimen.</title>
        <authorList>
            <person name="Merten M."/>
            <person name="Brinkrolf K."/>
            <person name="Albersmeier A."/>
            <person name="Kutter Y."/>
            <person name="Ruckert C."/>
            <person name="Tauch A."/>
        </authorList>
    </citation>
    <scope>NUCLEOTIDE SEQUENCE [LARGE SCALE GENOMIC DNA]</scope>
    <source>
        <strain evidence="5">IBS B52218</strain>
    </source>
</reference>
<evidence type="ECO:0000256" key="4">
    <source>
        <dbReference type="ARBA" id="ARBA00023717"/>
    </source>
</evidence>
<evidence type="ECO:0000313" key="6">
    <source>
        <dbReference type="Proteomes" id="UP000031890"/>
    </source>
</evidence>
<dbReference type="SUPFAM" id="SSF52096">
    <property type="entry name" value="ClpP/crotonase"/>
    <property type="match status" value="1"/>
</dbReference>
<dbReference type="InterPro" id="IPR029045">
    <property type="entry name" value="ClpP/crotonase-like_dom_sf"/>
</dbReference>
<proteinExistence type="inferred from homology"/>
<dbReference type="Gene3D" id="1.10.12.10">
    <property type="entry name" value="Lyase 2-enoyl-coa Hydratase, Chain A, domain 2"/>
    <property type="match status" value="1"/>
</dbReference>